<sequence>MLIFLWISGFNRKLVIYLFIFLSTLIFIYNLMELFFISFRKNKYLEWSEIQKLTNLKIVLVLNMLFIIGL</sequence>
<keyword evidence="1" id="KW-1133">Transmembrane helix</keyword>
<protein>
    <submittedName>
        <fullName evidence="3">Uncharacterized protein</fullName>
    </submittedName>
</protein>
<evidence type="ECO:0000256" key="1">
    <source>
        <dbReference type="SAM" id="Phobius"/>
    </source>
</evidence>
<accession>A0A1Y3UQJ8</accession>
<evidence type="ECO:0000313" key="2">
    <source>
        <dbReference type="EMBL" id="OTA83917.1"/>
    </source>
</evidence>
<name>A0A1Y3UQJ8_LIMRT</name>
<dbReference type="Proteomes" id="UP000195868">
    <property type="component" value="Unassembled WGS sequence"/>
</dbReference>
<evidence type="ECO:0000313" key="3">
    <source>
        <dbReference type="EMBL" id="OUN48599.1"/>
    </source>
</evidence>
<organism evidence="3 5">
    <name type="scientific">Limosilactobacillus reuteri</name>
    <name type="common">Lactobacillus reuteri</name>
    <dbReference type="NCBI Taxonomy" id="1598"/>
    <lineage>
        <taxon>Bacteria</taxon>
        <taxon>Bacillati</taxon>
        <taxon>Bacillota</taxon>
        <taxon>Bacilli</taxon>
        <taxon>Lactobacillales</taxon>
        <taxon>Lactobacillaceae</taxon>
        <taxon>Limosilactobacillus</taxon>
    </lineage>
</organism>
<dbReference type="Proteomes" id="UP000194219">
    <property type="component" value="Unassembled WGS sequence"/>
</dbReference>
<evidence type="ECO:0000313" key="4">
    <source>
        <dbReference type="Proteomes" id="UP000194219"/>
    </source>
</evidence>
<comment type="caution">
    <text evidence="3">The sequence shown here is derived from an EMBL/GenBank/DDBJ whole genome shotgun (WGS) entry which is preliminary data.</text>
</comment>
<dbReference type="EMBL" id="NFHN01000016">
    <property type="protein sequence ID" value="OUN48599.1"/>
    <property type="molecule type" value="Genomic_DNA"/>
</dbReference>
<reference evidence="2 4" key="1">
    <citation type="submission" date="2016-09" db="EMBL/GenBank/DDBJ databases">
        <title>Lactobacillus reuteri KLR3006, genome sequencing and assembly.</title>
        <authorList>
            <person name="Lee J.-Y."/>
            <person name="Kim E.B."/>
            <person name="Choi Y.-J."/>
        </authorList>
    </citation>
    <scope>NUCLEOTIDE SEQUENCE [LARGE SCALE GENOMIC DNA]</scope>
    <source>
        <strain evidence="2 4">KLR3006</strain>
    </source>
</reference>
<reference evidence="3" key="3">
    <citation type="journal article" date="2018" name="BMC Genomics">
        <title>Whole genome sequencing and function prediction of 133 gut anaerobes isolated from chicken caecum in pure cultures.</title>
        <authorList>
            <person name="Medvecky M."/>
            <person name="Cejkova D."/>
            <person name="Polansky O."/>
            <person name="Karasova D."/>
            <person name="Kubasova T."/>
            <person name="Cizek A."/>
            <person name="Rychlik I."/>
        </authorList>
    </citation>
    <scope>NUCLEOTIDE SEQUENCE</scope>
    <source>
        <strain evidence="3">An71</strain>
    </source>
</reference>
<dbReference type="AlphaFoldDB" id="A0A1Y3UQJ8"/>
<feature type="transmembrane region" description="Helical" evidence="1">
    <location>
        <begin position="14"/>
        <end position="32"/>
    </location>
</feature>
<evidence type="ECO:0000313" key="5">
    <source>
        <dbReference type="Proteomes" id="UP000195868"/>
    </source>
</evidence>
<keyword evidence="1" id="KW-0812">Transmembrane</keyword>
<reference evidence="5" key="2">
    <citation type="submission" date="2017-04" db="EMBL/GenBank/DDBJ databases">
        <title>Function of individual gut microbiota members based on whole genome sequencing of pure cultures obtained from chicken caecum.</title>
        <authorList>
            <person name="Medvecky M."/>
            <person name="Cejkova D."/>
            <person name="Polansky O."/>
            <person name="Karasova D."/>
            <person name="Kubasova T."/>
            <person name="Cizek A."/>
            <person name="Rychlik I."/>
        </authorList>
    </citation>
    <scope>NUCLEOTIDE SEQUENCE [LARGE SCALE GENOMIC DNA]</scope>
    <source>
        <strain evidence="5">An71</strain>
    </source>
</reference>
<dbReference type="EMBL" id="MIMV01000205">
    <property type="protein sequence ID" value="OTA83917.1"/>
    <property type="molecule type" value="Genomic_DNA"/>
</dbReference>
<gene>
    <name evidence="3" type="ORF">B5G22_05325</name>
    <name evidence="2" type="ORF">BHL83_07650</name>
</gene>
<proteinExistence type="predicted"/>
<keyword evidence="1" id="KW-0472">Membrane</keyword>